<keyword evidence="6 11" id="KW-0548">Nucleotidyltransferase</keyword>
<dbReference type="FunFam" id="2.170.120.12:FF:000001">
    <property type="entry name" value="DNA-directed RNA polymerase subunit alpha"/>
    <property type="match status" value="1"/>
</dbReference>
<dbReference type="InterPro" id="IPR036643">
    <property type="entry name" value="RNApol_insert_sf"/>
</dbReference>
<comment type="similarity">
    <text evidence="1 11">Belongs to the RNA polymerase alpha chain family.</text>
</comment>
<evidence type="ECO:0000256" key="7">
    <source>
        <dbReference type="ARBA" id="ARBA00023163"/>
    </source>
</evidence>
<dbReference type="InterPro" id="IPR011260">
    <property type="entry name" value="RNAP_asu_C"/>
</dbReference>
<keyword evidence="7 11" id="KW-0804">Transcription</keyword>
<dbReference type="NCBIfam" id="TIGR02027">
    <property type="entry name" value="rpoA"/>
    <property type="match status" value="1"/>
</dbReference>
<dbReference type="SUPFAM" id="SSF56553">
    <property type="entry name" value="Insert subdomain of RNA polymerase alpha subunit"/>
    <property type="match status" value="1"/>
</dbReference>
<dbReference type="AlphaFoldDB" id="A0A6J4RE30"/>
<organism evidence="13">
    <name type="scientific">uncultured Solirubrobacteraceae bacterium</name>
    <dbReference type="NCBI Taxonomy" id="1162706"/>
    <lineage>
        <taxon>Bacteria</taxon>
        <taxon>Bacillati</taxon>
        <taxon>Actinomycetota</taxon>
        <taxon>Thermoleophilia</taxon>
        <taxon>Solirubrobacterales</taxon>
        <taxon>Solirubrobacteraceae</taxon>
        <taxon>environmental samples</taxon>
    </lineage>
</organism>
<accession>A0A6J4RE30</accession>
<feature type="domain" description="DNA-directed RNA polymerase RpoA/D/Rpb3-type" evidence="12">
    <location>
        <begin position="18"/>
        <end position="226"/>
    </location>
</feature>
<proteinExistence type="inferred from homology"/>
<dbReference type="Pfam" id="PF01193">
    <property type="entry name" value="RNA_pol_L"/>
    <property type="match status" value="1"/>
</dbReference>
<dbReference type="CDD" id="cd06928">
    <property type="entry name" value="RNAP_alpha_NTD"/>
    <property type="match status" value="1"/>
</dbReference>
<evidence type="ECO:0000313" key="13">
    <source>
        <dbReference type="EMBL" id="CAA9471339.1"/>
    </source>
</evidence>
<evidence type="ECO:0000259" key="12">
    <source>
        <dbReference type="SMART" id="SM00662"/>
    </source>
</evidence>
<dbReference type="Gene3D" id="3.30.1360.10">
    <property type="entry name" value="RNA polymerase, RBP11-like subunit"/>
    <property type="match status" value="1"/>
</dbReference>
<evidence type="ECO:0000256" key="6">
    <source>
        <dbReference type="ARBA" id="ARBA00022695"/>
    </source>
</evidence>
<evidence type="ECO:0000256" key="10">
    <source>
        <dbReference type="ARBA" id="ARBA00048552"/>
    </source>
</evidence>
<dbReference type="GO" id="GO:0046983">
    <property type="term" value="F:protein dimerization activity"/>
    <property type="evidence" value="ECO:0007669"/>
    <property type="project" value="InterPro"/>
</dbReference>
<dbReference type="NCBIfam" id="NF003513">
    <property type="entry name" value="PRK05182.1-2"/>
    <property type="match status" value="1"/>
</dbReference>
<dbReference type="GO" id="GO:0000428">
    <property type="term" value="C:DNA-directed RNA polymerase complex"/>
    <property type="evidence" value="ECO:0007669"/>
    <property type="project" value="UniProtKB-KW"/>
</dbReference>
<dbReference type="NCBIfam" id="NF003519">
    <property type="entry name" value="PRK05182.2-5"/>
    <property type="match status" value="1"/>
</dbReference>
<dbReference type="SMART" id="SM00662">
    <property type="entry name" value="RPOLD"/>
    <property type="match status" value="1"/>
</dbReference>
<dbReference type="Gene3D" id="1.10.150.20">
    <property type="entry name" value="5' to 3' exonuclease, C-terminal subdomain"/>
    <property type="match status" value="1"/>
</dbReference>
<dbReference type="InterPro" id="IPR011262">
    <property type="entry name" value="DNA-dir_RNA_pol_insert"/>
</dbReference>
<dbReference type="HAMAP" id="MF_00059">
    <property type="entry name" value="RNApol_bact_RpoA"/>
    <property type="match status" value="1"/>
</dbReference>
<dbReference type="Gene3D" id="2.170.120.12">
    <property type="entry name" value="DNA-directed RNA polymerase, insert domain"/>
    <property type="match status" value="1"/>
</dbReference>
<evidence type="ECO:0000256" key="9">
    <source>
        <dbReference type="ARBA" id="ARBA00033070"/>
    </source>
</evidence>
<dbReference type="GO" id="GO:0003677">
    <property type="term" value="F:DNA binding"/>
    <property type="evidence" value="ECO:0007669"/>
    <property type="project" value="UniProtKB-UniRule"/>
</dbReference>
<feature type="region of interest" description="Alpha C-terminal domain (alpha-CTD)" evidence="11">
    <location>
        <begin position="240"/>
        <end position="326"/>
    </location>
</feature>
<gene>
    <name evidence="11" type="primary">rpoA</name>
    <name evidence="13" type="ORF">AVDCRST_MAG13-494</name>
</gene>
<dbReference type="SUPFAM" id="SSF47789">
    <property type="entry name" value="C-terminal domain of RNA polymerase alpha subunit"/>
    <property type="match status" value="1"/>
</dbReference>
<comment type="subunit">
    <text evidence="11">Homodimer. The RNAP catalytic core consists of 2 alpha, 1 beta, 1 beta' and 1 omega subunit. When a sigma factor is associated with the core the holoenzyme is formed, which can initiate transcription.</text>
</comment>
<comment type="domain">
    <text evidence="11">The N-terminal domain is essential for RNAP assembly and basal transcription, whereas the C-terminal domain is involved in interaction with transcriptional regulators and with upstream promoter elements.</text>
</comment>
<evidence type="ECO:0000256" key="4">
    <source>
        <dbReference type="ARBA" id="ARBA00022478"/>
    </source>
</evidence>
<comment type="function">
    <text evidence="11">DNA-dependent RNA polymerase catalyzes the transcription of DNA into RNA using the four ribonucleoside triphosphates as substrates.</text>
</comment>
<sequence length="326" mass="34827">MLDFQIPRITSESVEDNRGTFTIEPLDRGFGYTFGNSLRRVLLSSLAGAAVTSVRIEGVAHEFSTIKGVTEDVTDIVLNLKDIVCKMHSDATEVEAPLVVTGPGEITAKDIDLPAGVEILDEDVHIATLEKKTKLELYLTIGRGRGYRPADDNKSPDQPIGVIPIDSIFSPVKRVAYAVEQARVGQRTDYDKLTLDIETDGSIDPTAALREAAEILIGQLSIFTDPDRVEELRAGPGGVLESGNGAAAGNGAVAGGGAGPMHDILIEELELGVRSYNCLKRAGIQTVGDLIAKSEGELNAIPNFGKKSIDEVIETLHARGLGLRED</sequence>
<dbReference type="Pfam" id="PF01000">
    <property type="entry name" value="RNA_pol_A_bac"/>
    <property type="match status" value="1"/>
</dbReference>
<dbReference type="EC" id="2.7.7.6" evidence="2 11"/>
<comment type="catalytic activity">
    <reaction evidence="10 11">
        <text>RNA(n) + a ribonucleoside 5'-triphosphate = RNA(n+1) + diphosphate</text>
        <dbReference type="Rhea" id="RHEA:21248"/>
        <dbReference type="Rhea" id="RHEA-COMP:14527"/>
        <dbReference type="Rhea" id="RHEA-COMP:17342"/>
        <dbReference type="ChEBI" id="CHEBI:33019"/>
        <dbReference type="ChEBI" id="CHEBI:61557"/>
        <dbReference type="ChEBI" id="CHEBI:140395"/>
        <dbReference type="EC" id="2.7.7.6"/>
    </reaction>
</comment>
<dbReference type="EMBL" id="CADCVO010000074">
    <property type="protein sequence ID" value="CAA9471339.1"/>
    <property type="molecule type" value="Genomic_DNA"/>
</dbReference>
<feature type="region of interest" description="Alpha N-terminal domain (alpha-NTD)" evidence="11">
    <location>
        <begin position="1"/>
        <end position="227"/>
    </location>
</feature>
<dbReference type="InterPro" id="IPR011263">
    <property type="entry name" value="DNA-dir_RNA_pol_RpoA/D/Rpb3"/>
</dbReference>
<dbReference type="GO" id="GO:0003899">
    <property type="term" value="F:DNA-directed RNA polymerase activity"/>
    <property type="evidence" value="ECO:0007669"/>
    <property type="project" value="UniProtKB-UniRule"/>
</dbReference>
<evidence type="ECO:0000256" key="3">
    <source>
        <dbReference type="ARBA" id="ARBA00015972"/>
    </source>
</evidence>
<evidence type="ECO:0000256" key="11">
    <source>
        <dbReference type="HAMAP-Rule" id="MF_00059"/>
    </source>
</evidence>
<evidence type="ECO:0000256" key="2">
    <source>
        <dbReference type="ARBA" id="ARBA00012418"/>
    </source>
</evidence>
<keyword evidence="4 11" id="KW-0240">DNA-directed RNA polymerase</keyword>
<protein>
    <recommendedName>
        <fullName evidence="3 11">DNA-directed RNA polymerase subunit alpha</fullName>
        <shortName evidence="11">RNAP subunit alpha</shortName>
        <ecNumber evidence="2 11">2.7.7.6</ecNumber>
    </recommendedName>
    <alternativeName>
        <fullName evidence="9 11">RNA polymerase subunit alpha</fullName>
    </alternativeName>
    <alternativeName>
        <fullName evidence="8 11">Transcriptase subunit alpha</fullName>
    </alternativeName>
</protein>
<reference evidence="13" key="1">
    <citation type="submission" date="2020-02" db="EMBL/GenBank/DDBJ databases">
        <authorList>
            <person name="Meier V. D."/>
        </authorList>
    </citation>
    <scope>NUCLEOTIDE SEQUENCE</scope>
    <source>
        <strain evidence="13">AVDCRST_MAG13</strain>
    </source>
</reference>
<dbReference type="GO" id="GO:0006351">
    <property type="term" value="P:DNA-templated transcription"/>
    <property type="evidence" value="ECO:0007669"/>
    <property type="project" value="UniProtKB-UniRule"/>
</dbReference>
<evidence type="ECO:0000256" key="1">
    <source>
        <dbReference type="ARBA" id="ARBA00007123"/>
    </source>
</evidence>
<dbReference type="SUPFAM" id="SSF55257">
    <property type="entry name" value="RBP11-like subunits of RNA polymerase"/>
    <property type="match status" value="1"/>
</dbReference>
<dbReference type="InterPro" id="IPR011773">
    <property type="entry name" value="DNA-dir_RpoA"/>
</dbReference>
<dbReference type="InterPro" id="IPR036603">
    <property type="entry name" value="RBP11-like"/>
</dbReference>
<dbReference type="Pfam" id="PF03118">
    <property type="entry name" value="RNA_pol_A_CTD"/>
    <property type="match status" value="1"/>
</dbReference>
<name>A0A6J4RE30_9ACTN</name>
<evidence type="ECO:0000256" key="5">
    <source>
        <dbReference type="ARBA" id="ARBA00022679"/>
    </source>
</evidence>
<dbReference type="GO" id="GO:0005737">
    <property type="term" value="C:cytoplasm"/>
    <property type="evidence" value="ECO:0007669"/>
    <property type="project" value="UniProtKB-ARBA"/>
</dbReference>
<keyword evidence="5 11" id="KW-0808">Transferase</keyword>
<evidence type="ECO:0000256" key="8">
    <source>
        <dbReference type="ARBA" id="ARBA00032524"/>
    </source>
</evidence>